<evidence type="ECO:0000256" key="8">
    <source>
        <dbReference type="ARBA" id="ARBA00022737"/>
    </source>
</evidence>
<dbReference type="FunFam" id="3.20.20.210:FF:000002">
    <property type="entry name" value="5-methyltetrahydropteroyltriglutamate--homocysteine methyltransferase"/>
    <property type="match status" value="1"/>
</dbReference>
<feature type="binding site" evidence="11">
    <location>
        <position position="502"/>
    </location>
    <ligand>
        <name>L-homocysteine</name>
        <dbReference type="ChEBI" id="CHEBI:58199"/>
    </ligand>
</feature>
<comment type="pathway">
    <text evidence="2 11">Amino-acid biosynthesis; L-methionine biosynthesis via de novo pathway; L-methionine from L-homocysteine (MetE route): step 1/1.</text>
</comment>
<dbReference type="EMBL" id="FNRJ01000018">
    <property type="protein sequence ID" value="SEB11085.1"/>
    <property type="molecule type" value="Genomic_DNA"/>
</dbReference>
<feature type="binding site" evidence="11">
    <location>
        <position position="661"/>
    </location>
    <ligand>
        <name>Zn(2+)</name>
        <dbReference type="ChEBI" id="CHEBI:29105"/>
        <note>catalytic</note>
    </ligand>
</feature>
<dbReference type="NCBIfam" id="NF003556">
    <property type="entry name" value="PRK05222.1"/>
    <property type="match status" value="1"/>
</dbReference>
<keyword evidence="8 11" id="KW-0677">Repeat</keyword>
<feature type="binding site" evidence="11 12">
    <location>
        <position position="579"/>
    </location>
    <ligand>
        <name>5-methyltetrahydropteroyltri-L-glutamate</name>
        <dbReference type="ChEBI" id="CHEBI:58207"/>
    </ligand>
</feature>
<dbReference type="NCBIfam" id="TIGR01371">
    <property type="entry name" value="met_syn_B12ind"/>
    <property type="match status" value="1"/>
</dbReference>
<comment type="similarity">
    <text evidence="3 11">Belongs to the vitamin-B12 independent methionine synthase family.</text>
</comment>
<gene>
    <name evidence="11" type="primary">metE</name>
    <name evidence="17" type="ORF">SAMN02745729_11848</name>
</gene>
<feature type="binding site" evidence="11">
    <location>
        <position position="659"/>
    </location>
    <ligand>
        <name>Zn(2+)</name>
        <dbReference type="ChEBI" id="CHEBI:29105"/>
        <note>catalytic</note>
    </ligand>
</feature>
<keyword evidence="18" id="KW-1185">Reference proteome</keyword>
<feature type="binding site" evidence="11">
    <location>
        <position position="744"/>
    </location>
    <ligand>
        <name>Zn(2+)</name>
        <dbReference type="ChEBI" id="CHEBI:29105"/>
        <note>catalytic</note>
    </ligand>
</feature>
<reference evidence="18" key="1">
    <citation type="submission" date="2016-10" db="EMBL/GenBank/DDBJ databases">
        <authorList>
            <person name="Varghese N."/>
            <person name="Submissions S."/>
        </authorList>
    </citation>
    <scope>NUCLEOTIDE SEQUENCE [LARGE SCALE GENOMIC DNA]</scope>
    <source>
        <strain evidence="18">DSM 11526</strain>
    </source>
</reference>
<feature type="binding site" evidence="12">
    <location>
        <position position="135"/>
    </location>
    <ligand>
        <name>5-methyltetrahydropteroyltri-L-glutamate</name>
        <dbReference type="ChEBI" id="CHEBI:58207"/>
    </ligand>
</feature>
<dbReference type="GO" id="GO:0008270">
    <property type="term" value="F:zinc ion binding"/>
    <property type="evidence" value="ECO:0007669"/>
    <property type="project" value="InterPro"/>
</dbReference>
<proteinExistence type="inferred from homology"/>
<dbReference type="InterPro" id="IPR013215">
    <property type="entry name" value="Cbl-indep_Met_Synth_N"/>
</dbReference>
<dbReference type="InterPro" id="IPR038071">
    <property type="entry name" value="UROD/MetE-like_sf"/>
</dbReference>
<feature type="binding site" evidence="11 12">
    <location>
        <begin position="449"/>
        <end position="451"/>
    </location>
    <ligand>
        <name>L-homocysteine</name>
        <dbReference type="ChEBI" id="CHEBI:58199"/>
    </ligand>
</feature>
<dbReference type="InterPro" id="IPR006276">
    <property type="entry name" value="Cobalamin-indep_Met_synthase"/>
</dbReference>
<dbReference type="CDD" id="cd03312">
    <property type="entry name" value="CIMS_N_terminal_like"/>
    <property type="match status" value="1"/>
</dbReference>
<dbReference type="GO" id="GO:0071265">
    <property type="term" value="P:L-methionine biosynthetic process"/>
    <property type="evidence" value="ECO:0007669"/>
    <property type="project" value="UniProtKB-ARBA"/>
</dbReference>
<evidence type="ECO:0000256" key="11">
    <source>
        <dbReference type="HAMAP-Rule" id="MF_00172"/>
    </source>
</evidence>
<evidence type="ECO:0000313" key="18">
    <source>
        <dbReference type="Proteomes" id="UP000242469"/>
    </source>
</evidence>
<feature type="binding site" evidence="13">
    <location>
        <position position="661"/>
    </location>
    <ligand>
        <name>Zn(2+)</name>
        <dbReference type="ChEBI" id="CHEBI:29105"/>
        <label>1</label>
        <note>catalytic</note>
    </ligand>
</feature>
<dbReference type="UniPathway" id="UPA00051">
    <property type="reaction ID" value="UER00082"/>
</dbReference>
<comment type="function">
    <text evidence="1 11">Catalyzes the transfer of a methyl group from 5-methyltetrahydrofolate to homocysteine resulting in methionine formation.</text>
</comment>
<comment type="catalytic activity">
    <reaction evidence="11">
        <text>5-methyltetrahydropteroyltri-L-glutamate + L-homocysteine = tetrahydropteroyltri-L-glutamate + L-methionine</text>
        <dbReference type="Rhea" id="RHEA:21196"/>
        <dbReference type="ChEBI" id="CHEBI:57844"/>
        <dbReference type="ChEBI" id="CHEBI:58140"/>
        <dbReference type="ChEBI" id="CHEBI:58199"/>
        <dbReference type="ChEBI" id="CHEBI:58207"/>
        <dbReference type="EC" id="2.1.1.14"/>
    </reaction>
</comment>
<comment type="cofactor">
    <cofactor evidence="13">
        <name>Zn(2+)</name>
        <dbReference type="ChEBI" id="CHEBI:29105"/>
    </cofactor>
    <text evidence="13">Binds 2 Zn(2+) ions per subunit.</text>
</comment>
<feature type="binding site" evidence="11 12">
    <location>
        <position position="617"/>
    </location>
    <ligand>
        <name>L-methionine</name>
        <dbReference type="ChEBI" id="CHEBI:57844"/>
    </ligand>
</feature>
<evidence type="ECO:0000256" key="4">
    <source>
        <dbReference type="ARBA" id="ARBA00022603"/>
    </source>
</evidence>
<feature type="binding site" evidence="11 12">
    <location>
        <begin position="449"/>
        <end position="451"/>
    </location>
    <ligand>
        <name>L-methionine</name>
        <dbReference type="ChEBI" id="CHEBI:57844"/>
    </ligand>
</feature>
<dbReference type="GO" id="GO:0032259">
    <property type="term" value="P:methylation"/>
    <property type="evidence" value="ECO:0007669"/>
    <property type="project" value="UniProtKB-KW"/>
</dbReference>
<feature type="binding site" evidence="13">
    <location>
        <position position="744"/>
    </location>
    <ligand>
        <name>Zn(2+)</name>
        <dbReference type="ChEBI" id="CHEBI:29105"/>
        <label>1</label>
        <note>catalytic</note>
    </ligand>
</feature>
<feature type="binding site" evidence="11 12">
    <location>
        <position position="502"/>
    </location>
    <ligand>
        <name>L-methionine</name>
        <dbReference type="ChEBI" id="CHEBI:57844"/>
    </ligand>
</feature>
<dbReference type="AlphaFoldDB" id="A0A1H4GNA7"/>
<evidence type="ECO:0000259" key="16">
    <source>
        <dbReference type="Pfam" id="PF08267"/>
    </source>
</evidence>
<evidence type="ECO:0000256" key="2">
    <source>
        <dbReference type="ARBA" id="ARBA00004681"/>
    </source>
</evidence>
<dbReference type="RefSeq" id="WP_091827718.1">
    <property type="nucleotide sequence ID" value="NZ_FNRJ01000018.1"/>
</dbReference>
<protein>
    <recommendedName>
        <fullName evidence="11">5-methyltetrahydropteroyltriglutamate--homocysteine methyltransferase</fullName>
        <ecNumber evidence="11">2.1.1.14</ecNumber>
    </recommendedName>
    <alternativeName>
        <fullName evidence="11">Cobalamin-independent methionine synthase</fullName>
    </alternativeName>
    <alternativeName>
        <fullName evidence="11">Methionine synthase, vitamin-B12 independent isozyme</fullName>
    </alternativeName>
</protein>
<accession>A0A1H4GNA7</accession>
<name>A0A1H4GNA7_9GAMM</name>
<feature type="domain" description="Cobalamin-independent methionine synthase MetE C-terminal/archaeal" evidence="15">
    <location>
        <begin position="445"/>
        <end position="766"/>
    </location>
</feature>
<feature type="active site" description="Proton donor" evidence="11 14">
    <location>
        <position position="712"/>
    </location>
</feature>
<keyword evidence="5 11" id="KW-0028">Amino-acid biosynthesis</keyword>
<dbReference type="PIRSF" id="PIRSF000382">
    <property type="entry name" value="MeTrfase_B12_ind"/>
    <property type="match status" value="1"/>
</dbReference>
<evidence type="ECO:0000256" key="9">
    <source>
        <dbReference type="ARBA" id="ARBA00022833"/>
    </source>
</evidence>
<evidence type="ECO:0000256" key="5">
    <source>
        <dbReference type="ARBA" id="ARBA00022605"/>
    </source>
</evidence>
<evidence type="ECO:0000313" key="17">
    <source>
        <dbReference type="EMBL" id="SEB11085.1"/>
    </source>
</evidence>
<keyword evidence="7 11" id="KW-0479">Metal-binding</keyword>
<evidence type="ECO:0000256" key="3">
    <source>
        <dbReference type="ARBA" id="ARBA00009553"/>
    </source>
</evidence>
<dbReference type="OrthoDB" id="244285at2"/>
<keyword evidence="4 11" id="KW-0489">Methyltransferase</keyword>
<feature type="binding site" evidence="13">
    <location>
        <position position="683"/>
    </location>
    <ligand>
        <name>Zn(2+)</name>
        <dbReference type="ChEBI" id="CHEBI:29105"/>
        <label>1</label>
        <note>catalytic</note>
    </ligand>
</feature>
<dbReference type="CDD" id="cd03311">
    <property type="entry name" value="CIMS_C_terminal_like"/>
    <property type="match status" value="1"/>
</dbReference>
<feature type="binding site" evidence="11">
    <location>
        <position position="623"/>
    </location>
    <ligand>
        <name>5-methyltetrahydropteroyltri-L-glutamate</name>
        <dbReference type="ChEBI" id="CHEBI:58207"/>
    </ligand>
</feature>
<dbReference type="GO" id="GO:0003871">
    <property type="term" value="F:5-methyltetrahydropteroyltriglutamate-homocysteine S-methyltransferase activity"/>
    <property type="evidence" value="ECO:0007669"/>
    <property type="project" value="UniProtKB-UniRule"/>
</dbReference>
<dbReference type="STRING" id="1122198.SAMN02745729_11848"/>
<organism evidence="17 18">
    <name type="scientific">Marinobacterium iners DSM 11526</name>
    <dbReference type="NCBI Taxonomy" id="1122198"/>
    <lineage>
        <taxon>Bacteria</taxon>
        <taxon>Pseudomonadati</taxon>
        <taxon>Pseudomonadota</taxon>
        <taxon>Gammaproteobacteria</taxon>
        <taxon>Oceanospirillales</taxon>
        <taxon>Oceanospirillaceae</taxon>
        <taxon>Marinobacterium</taxon>
    </lineage>
</organism>
<dbReference type="Pfam" id="PF08267">
    <property type="entry name" value="Meth_synt_1"/>
    <property type="match status" value="1"/>
</dbReference>
<sequence length="776" mass="86887">MSLQRQNKSLQPQAKSRLHNLGFPRIGARRELKFAQEAFWKGEKSESELLQTASELRAQNWKRQAGLDLIPVGDFSLYDQVLDLSFTLGNLPARVQGLQGSELDQYFRVARGRSANDSGCNCVHAGEMTKWFDTNYHYIVPEFSAETRFSLNPSRLLAQIEEAQARGHNAKPVLIGPVTYLLLGKSKDATDPLSLLAQLLPVYAELLGLLAENGIEWVQIDEPTLVTELAPQWQEAFRTAYGALTNTGVKLLLTTYFGQLKENLALACSLPVDGLHLDAVNARDEVEPVIEQLSTDKVLSLGVVNGRNIWKTDLSALLDWLEPVAAKLGSRLWIAPSCSLLHVPVDLASEQKLDAEIRSWLAFAQQKLDEIWVIHSALNNGRASVAAELAENLAALNSRRTSPRVHNPKVQNAVAAIDPGLGKRKSAYPQRAALQRQTLNLPLYPTTTIGSFPQTQEIRQARLAFRKGELDAGDYTVRMQQEIKFAVKQQEALGLDVLVHGEAERNDMVEYFGEQLDGYAFSQFGWVQSYGSRCVKPPILFGDISRPKAMTVEWIKYAQSLTDKKMKGMLTGPVTILNWSFVRDDQPRSHSCYQLALAIREEVQDLERAGIDIIQIDEAALREGLPLRRSQWAEYLDWAVESFRISANGVSDSTQIHTHMCYSEFNDIIEAIAHMDADVITIETSRSDMELLDVFDEFHYPNEIGPGVYDIHSPNIPSVEQMVKLMRLAAQRIPAEHLWVNPDCGLKTRQWSEVIPALQNMVDAARVLREDRAAAA</sequence>
<dbReference type="EC" id="2.1.1.14" evidence="11"/>
<feature type="binding site" evidence="11 12">
    <location>
        <begin position="533"/>
        <end position="534"/>
    </location>
    <ligand>
        <name>5-methyltetrahydropteroyltri-L-glutamate</name>
        <dbReference type="ChEBI" id="CHEBI:58207"/>
    </ligand>
</feature>
<keyword evidence="6 11" id="KW-0808">Transferase</keyword>
<feature type="binding site" evidence="11">
    <location>
        <position position="683"/>
    </location>
    <ligand>
        <name>Zn(2+)</name>
        <dbReference type="ChEBI" id="CHEBI:29105"/>
        <note>catalytic</note>
    </ligand>
</feature>
<feature type="binding site" evidence="13">
    <location>
        <position position="659"/>
    </location>
    <ligand>
        <name>Zn(2+)</name>
        <dbReference type="ChEBI" id="CHEBI:29105"/>
        <label>1</label>
        <note>catalytic</note>
    </ligand>
</feature>
<dbReference type="Proteomes" id="UP000242469">
    <property type="component" value="Unassembled WGS sequence"/>
</dbReference>
<evidence type="ECO:0000256" key="1">
    <source>
        <dbReference type="ARBA" id="ARBA00002777"/>
    </source>
</evidence>
<dbReference type="FunFam" id="3.20.20.210:FF:000003">
    <property type="entry name" value="5-methyltetrahydropteroyltriglutamate--homocysteine methyltransferase"/>
    <property type="match status" value="1"/>
</dbReference>
<feature type="binding site" evidence="11 12">
    <location>
        <position position="617"/>
    </location>
    <ligand>
        <name>L-homocysteine</name>
        <dbReference type="ChEBI" id="CHEBI:58199"/>
    </ligand>
</feature>
<keyword evidence="10 11" id="KW-0486">Methionine biosynthesis</keyword>
<evidence type="ECO:0000259" key="15">
    <source>
        <dbReference type="Pfam" id="PF01717"/>
    </source>
</evidence>
<dbReference type="HAMAP" id="MF_00172">
    <property type="entry name" value="Meth_synth"/>
    <property type="match status" value="1"/>
</dbReference>
<evidence type="ECO:0000256" key="12">
    <source>
        <dbReference type="PIRSR" id="PIRSR000382-1"/>
    </source>
</evidence>
<evidence type="ECO:0000256" key="13">
    <source>
        <dbReference type="PIRSR" id="PIRSR000382-2"/>
    </source>
</evidence>
<dbReference type="Gene3D" id="3.20.20.210">
    <property type="match status" value="2"/>
</dbReference>
<feature type="domain" description="Cobalamin-independent methionine synthase MetE N-terminal" evidence="16">
    <location>
        <begin position="19"/>
        <end position="327"/>
    </location>
</feature>
<feature type="binding site" evidence="11">
    <location>
        <position position="130"/>
    </location>
    <ligand>
        <name>5-methyltetrahydropteroyltri-L-glutamate</name>
        <dbReference type="ChEBI" id="CHEBI:58207"/>
    </ligand>
</feature>
<feature type="binding site" evidence="12">
    <location>
        <position position="33"/>
    </location>
    <ligand>
        <name>5-methyltetrahydropteroyltri-L-glutamate</name>
        <dbReference type="ChEBI" id="CHEBI:58207"/>
    </ligand>
</feature>
<feature type="binding site" evidence="11">
    <location>
        <begin position="30"/>
        <end position="33"/>
    </location>
    <ligand>
        <name>5-methyltetrahydropteroyltri-L-glutamate</name>
        <dbReference type="ChEBI" id="CHEBI:58207"/>
    </ligand>
</feature>
<keyword evidence="9 11" id="KW-0862">Zinc</keyword>
<evidence type="ECO:0000256" key="7">
    <source>
        <dbReference type="ARBA" id="ARBA00022723"/>
    </source>
</evidence>
<dbReference type="SUPFAM" id="SSF51726">
    <property type="entry name" value="UROD/MetE-like"/>
    <property type="match status" value="2"/>
</dbReference>
<evidence type="ECO:0000256" key="14">
    <source>
        <dbReference type="PIRSR" id="PIRSR000382-3"/>
    </source>
</evidence>
<dbReference type="InterPro" id="IPR002629">
    <property type="entry name" value="Met_Synth_C/arc"/>
</dbReference>
<comment type="cofactor">
    <cofactor evidence="11">
        <name>Zn(2+)</name>
        <dbReference type="ChEBI" id="CHEBI:29105"/>
    </cofactor>
    <text evidence="11">Binds 1 zinc ion per subunit.</text>
</comment>
<dbReference type="PANTHER" id="PTHR30519">
    <property type="entry name" value="5-METHYLTETRAHYDROPTEROYLTRIGLUTAMATE--HOMOCYSTEINE METHYLTRANSFERASE"/>
    <property type="match status" value="1"/>
</dbReference>
<evidence type="ECO:0000256" key="10">
    <source>
        <dbReference type="ARBA" id="ARBA00023167"/>
    </source>
</evidence>
<dbReference type="Pfam" id="PF01717">
    <property type="entry name" value="Meth_synt_2"/>
    <property type="match status" value="1"/>
</dbReference>
<evidence type="ECO:0000256" key="6">
    <source>
        <dbReference type="ARBA" id="ARBA00022679"/>
    </source>
</evidence>